<gene>
    <name evidence="2" type="ORF">UFOVP1293_55</name>
    <name evidence="3" type="ORF">UFOVP1644_73</name>
    <name evidence="1" type="ORF">UFOVP860_56</name>
</gene>
<reference evidence="1" key="1">
    <citation type="submission" date="2020-04" db="EMBL/GenBank/DDBJ databases">
        <authorList>
            <person name="Chiriac C."/>
            <person name="Salcher M."/>
            <person name="Ghai R."/>
            <person name="Kavagutti S V."/>
        </authorList>
    </citation>
    <scope>NUCLEOTIDE SEQUENCE</scope>
</reference>
<evidence type="ECO:0000313" key="1">
    <source>
        <dbReference type="EMBL" id="CAB4167845.1"/>
    </source>
</evidence>
<dbReference type="EMBL" id="LR796812">
    <property type="protein sequence ID" value="CAB4167845.1"/>
    <property type="molecule type" value="Genomic_DNA"/>
</dbReference>
<accession>A0A6J5PFH3</accession>
<name>A0A6J5PFH3_9CAUD</name>
<proteinExistence type="predicted"/>
<organism evidence="1">
    <name type="scientific">uncultured Caudovirales phage</name>
    <dbReference type="NCBI Taxonomy" id="2100421"/>
    <lineage>
        <taxon>Viruses</taxon>
        <taxon>Duplodnaviria</taxon>
        <taxon>Heunggongvirae</taxon>
        <taxon>Uroviricota</taxon>
        <taxon>Caudoviricetes</taxon>
        <taxon>Peduoviridae</taxon>
        <taxon>Maltschvirus</taxon>
        <taxon>Maltschvirus maltsch</taxon>
    </lineage>
</organism>
<dbReference type="EMBL" id="LR797244">
    <property type="protein sequence ID" value="CAB4195752.1"/>
    <property type="molecule type" value="Genomic_DNA"/>
</dbReference>
<protein>
    <submittedName>
        <fullName evidence="1">Uncharacterized protein</fullName>
    </submittedName>
</protein>
<dbReference type="EMBL" id="LR797513">
    <property type="protein sequence ID" value="CAB4222586.1"/>
    <property type="molecule type" value="Genomic_DNA"/>
</dbReference>
<evidence type="ECO:0000313" key="3">
    <source>
        <dbReference type="EMBL" id="CAB4222586.1"/>
    </source>
</evidence>
<sequence length="85" mass="9047">MSRNASEMMVSGDVDAVLANLCTIIREAPGDAFKAALTERALEFIMRNSSVPPAAVLSARLARRHDDAVRLRAHPLAGTKTEGSA</sequence>
<evidence type="ECO:0000313" key="2">
    <source>
        <dbReference type="EMBL" id="CAB4195752.1"/>
    </source>
</evidence>